<gene>
    <name evidence="3" type="ORF">E1293_02350</name>
</gene>
<dbReference type="InterPro" id="IPR000595">
    <property type="entry name" value="cNMP-bd_dom"/>
</dbReference>
<dbReference type="InterPro" id="IPR014710">
    <property type="entry name" value="RmlC-like_jellyroll"/>
</dbReference>
<evidence type="ECO:0000313" key="4">
    <source>
        <dbReference type="Proteomes" id="UP000295578"/>
    </source>
</evidence>
<dbReference type="Gene3D" id="3.30.70.1230">
    <property type="entry name" value="Nucleotide cyclase"/>
    <property type="match status" value="1"/>
</dbReference>
<accession>A0A4R5BWD0</accession>
<feature type="transmembrane region" description="Helical" evidence="1">
    <location>
        <begin position="121"/>
        <end position="142"/>
    </location>
</feature>
<dbReference type="Proteomes" id="UP000295578">
    <property type="component" value="Unassembled WGS sequence"/>
</dbReference>
<dbReference type="SUPFAM" id="SSF55073">
    <property type="entry name" value="Nucleotide cyclase"/>
    <property type="match status" value="1"/>
</dbReference>
<keyword evidence="1" id="KW-0472">Membrane</keyword>
<dbReference type="CDD" id="cd00038">
    <property type="entry name" value="CAP_ED"/>
    <property type="match status" value="1"/>
</dbReference>
<proteinExistence type="predicted"/>
<dbReference type="AlphaFoldDB" id="A0A4R5BWD0"/>
<evidence type="ECO:0000313" key="3">
    <source>
        <dbReference type="EMBL" id="TDD91441.1"/>
    </source>
</evidence>
<dbReference type="InterPro" id="IPR029787">
    <property type="entry name" value="Nucleotide_cyclase"/>
</dbReference>
<dbReference type="OrthoDB" id="3482507at2"/>
<evidence type="ECO:0000259" key="2">
    <source>
        <dbReference type="PROSITE" id="PS50042"/>
    </source>
</evidence>
<dbReference type="EMBL" id="SMKY01000005">
    <property type="protein sequence ID" value="TDD91441.1"/>
    <property type="molecule type" value="Genomic_DNA"/>
</dbReference>
<evidence type="ECO:0000256" key="1">
    <source>
        <dbReference type="SAM" id="Phobius"/>
    </source>
</evidence>
<keyword evidence="1" id="KW-0812">Transmembrane</keyword>
<dbReference type="Gene3D" id="2.60.120.10">
    <property type="entry name" value="Jelly Rolls"/>
    <property type="match status" value="1"/>
</dbReference>
<comment type="caution">
    <text evidence="3">The sequence shown here is derived from an EMBL/GenBank/DDBJ whole genome shotgun (WGS) entry which is preliminary data.</text>
</comment>
<feature type="transmembrane region" description="Helical" evidence="1">
    <location>
        <begin position="92"/>
        <end position="115"/>
    </location>
</feature>
<name>A0A4R5BWD0_9ACTN</name>
<protein>
    <submittedName>
        <fullName evidence="3">Cyclic nucleotide-binding domain-containing protein</fullName>
    </submittedName>
</protein>
<organism evidence="3 4">
    <name type="scientific">Actinomadura darangshiensis</name>
    <dbReference type="NCBI Taxonomy" id="705336"/>
    <lineage>
        <taxon>Bacteria</taxon>
        <taxon>Bacillati</taxon>
        <taxon>Actinomycetota</taxon>
        <taxon>Actinomycetes</taxon>
        <taxon>Streptosporangiales</taxon>
        <taxon>Thermomonosporaceae</taxon>
        <taxon>Actinomadura</taxon>
    </lineage>
</organism>
<feature type="domain" description="Cyclic nucleotide-binding" evidence="2">
    <location>
        <begin position="179"/>
        <end position="298"/>
    </location>
</feature>
<reference evidence="3 4" key="1">
    <citation type="submission" date="2019-03" db="EMBL/GenBank/DDBJ databases">
        <title>Draft genome sequences of novel Actinobacteria.</title>
        <authorList>
            <person name="Sahin N."/>
            <person name="Ay H."/>
            <person name="Saygin H."/>
        </authorList>
    </citation>
    <scope>NUCLEOTIDE SEQUENCE [LARGE SCALE GENOMIC DNA]</scope>
    <source>
        <strain evidence="3 4">DSM 45941</strain>
    </source>
</reference>
<keyword evidence="4" id="KW-1185">Reference proteome</keyword>
<dbReference type="SMART" id="SM00100">
    <property type="entry name" value="cNMP"/>
    <property type="match status" value="1"/>
</dbReference>
<dbReference type="PROSITE" id="PS50042">
    <property type="entry name" value="CNMP_BINDING_3"/>
    <property type="match status" value="1"/>
</dbReference>
<keyword evidence="1" id="KW-1133">Transmembrane helix</keyword>
<dbReference type="SUPFAM" id="SSF51206">
    <property type="entry name" value="cAMP-binding domain-like"/>
    <property type="match status" value="1"/>
</dbReference>
<dbReference type="Pfam" id="PF00027">
    <property type="entry name" value="cNMP_binding"/>
    <property type="match status" value="1"/>
</dbReference>
<sequence>MEDFPGRWPGNIRNLSIAWFLPSRYRILTIFHTSFVWSLYGGRLSIGCGRRGAESMPRRRRAVAGPSRGKEDSVSTNRWVARLRRRTASQGGAGLLDASVTAPVTLLAVGLGYVLDGPLSAAVTGFLTFLAFVVVSVANAAVQYLRAGTLQETSGPPQASALPVLAPAAEVAVRSEETFWGALTPDERHALIARARGHLYRREDVLCREGGTAGEVIVILSGWTRVWVQEGCEQRIVAFRGAGELVGERAALTVRDRSATVTAEGDVQALRIDACDFGAFLDERPRVQAVLERQVYRRQVERREPEMFQGPQGNCSILITDITAFSSPARTDADREFVLDAMYDLMGEAFGASALDLSRLYHEDRGDGALVIVPAATPTRAVVDPMLAHLAAALRRHNRRAAEATRLQLRAALHVGPVQRGPKGVSGMSIITTRRMVDAPAVKRRVAETGADLAFVASDFVFDTVITPAPGLVDPGRYSRVRVRLKEASLSAWLMLEGGESRLRAV</sequence>
<dbReference type="InterPro" id="IPR018490">
    <property type="entry name" value="cNMP-bd_dom_sf"/>
</dbReference>